<sequence>MASAQQDEANLQPFLQWLEANGGQLRGCTIKSCGPNKGFGVFTSTSSSNDGVAMVVPLDLAITPMRVLQDPFMAPICRSMYADGDVDDRFLIMLFLTIERLRPDSLWKPYLDMLPKTFGNPLWFKDDELVELKGTTLYRASQLQRRNLQVLYNEKVKGLVNELLGCDERAREVQFEDFLWANSIFWTRALNIPFPRSYVFPESVGGQGSNPGCQNSDFDAPLALKAGKKLDDTNVRNLKDGTVVSDKKGDDYGSRIQAEETLWVEGLVPGIDFCNHGLMPVATWEVDRMGFVTGIPSSMYLMLAVPGSIEVDKEISISYGDKGNEELLYLYGFVIDNNPGDFLMVHYPMEAFQNLPLFEGKGKLLELQKAELRCLLPKSLLDNGFSAGCHKKEGSQLSSYSWSGQRKVPSYLQKSIFPQEFMAALRTIKMQDHEHMQVTSLLEELVESRDGGQTFDVEVQAAVWETCGDHAALELLVDLLCLKLTELEDGSGPEETDSKLLEDFCNLHMSSKKVDEENFMTRNRWSCIVYRAGQKQLTRLFLKEAERALELFAGEQP</sequence>
<dbReference type="STRING" id="1088818.A0A2I0AB43"/>
<dbReference type="EMBL" id="KZ452001">
    <property type="protein sequence ID" value="PKA52773.1"/>
    <property type="molecule type" value="Genomic_DNA"/>
</dbReference>
<reference evidence="1 2" key="1">
    <citation type="journal article" date="2017" name="Nature">
        <title>The Apostasia genome and the evolution of orchids.</title>
        <authorList>
            <person name="Zhang G.Q."/>
            <person name="Liu K.W."/>
            <person name="Li Z."/>
            <person name="Lohaus R."/>
            <person name="Hsiao Y.Y."/>
            <person name="Niu S.C."/>
            <person name="Wang J.Y."/>
            <person name="Lin Y.C."/>
            <person name="Xu Q."/>
            <person name="Chen L.J."/>
            <person name="Yoshida K."/>
            <person name="Fujiwara S."/>
            <person name="Wang Z.W."/>
            <person name="Zhang Y.Q."/>
            <person name="Mitsuda N."/>
            <person name="Wang M."/>
            <person name="Liu G.H."/>
            <person name="Pecoraro L."/>
            <person name="Huang H.X."/>
            <person name="Xiao X.J."/>
            <person name="Lin M."/>
            <person name="Wu X.Y."/>
            <person name="Wu W.L."/>
            <person name="Chen Y.Y."/>
            <person name="Chang S.B."/>
            <person name="Sakamoto S."/>
            <person name="Ohme-Takagi M."/>
            <person name="Yagi M."/>
            <person name="Zeng S.J."/>
            <person name="Shen C.Y."/>
            <person name="Yeh C.M."/>
            <person name="Luo Y.B."/>
            <person name="Tsai W.C."/>
            <person name="Van de Peer Y."/>
            <person name="Liu Z.J."/>
        </authorList>
    </citation>
    <scope>NUCLEOTIDE SEQUENCE [LARGE SCALE GENOMIC DNA]</scope>
    <source>
        <strain evidence="2">cv. Shenzhen</strain>
        <tissue evidence="1">Stem</tissue>
    </source>
</reference>
<keyword evidence="2" id="KW-1185">Reference proteome</keyword>
<dbReference type="Proteomes" id="UP000236161">
    <property type="component" value="Unassembled WGS sequence"/>
</dbReference>
<dbReference type="GO" id="GO:0030785">
    <property type="term" value="F:[ribulose-bisphosphate carboxylase]-lysine N-methyltransferase activity"/>
    <property type="evidence" value="ECO:0007669"/>
    <property type="project" value="UniProtKB-EC"/>
</dbReference>
<accession>A0A2I0AB43</accession>
<dbReference type="EC" id="2.1.1.127" evidence="1"/>
<dbReference type="SUPFAM" id="SSF82199">
    <property type="entry name" value="SET domain"/>
    <property type="match status" value="1"/>
</dbReference>
<organism evidence="1 2">
    <name type="scientific">Apostasia shenzhenica</name>
    <dbReference type="NCBI Taxonomy" id="1088818"/>
    <lineage>
        <taxon>Eukaryota</taxon>
        <taxon>Viridiplantae</taxon>
        <taxon>Streptophyta</taxon>
        <taxon>Embryophyta</taxon>
        <taxon>Tracheophyta</taxon>
        <taxon>Spermatophyta</taxon>
        <taxon>Magnoliopsida</taxon>
        <taxon>Liliopsida</taxon>
        <taxon>Asparagales</taxon>
        <taxon>Orchidaceae</taxon>
        <taxon>Apostasioideae</taxon>
        <taxon>Apostasia</taxon>
    </lineage>
</organism>
<keyword evidence="1" id="KW-0489">Methyltransferase</keyword>
<dbReference type="GO" id="GO:0032259">
    <property type="term" value="P:methylation"/>
    <property type="evidence" value="ECO:0007669"/>
    <property type="project" value="UniProtKB-KW"/>
</dbReference>
<dbReference type="Gene3D" id="3.90.1410.10">
    <property type="entry name" value="set domain protein methyltransferase, domain 1"/>
    <property type="match status" value="1"/>
</dbReference>
<evidence type="ECO:0000313" key="2">
    <source>
        <dbReference type="Proteomes" id="UP000236161"/>
    </source>
</evidence>
<dbReference type="OrthoDB" id="42889at2759"/>
<evidence type="ECO:0000313" key="1">
    <source>
        <dbReference type="EMBL" id="PKA52773.1"/>
    </source>
</evidence>
<proteinExistence type="predicted"/>
<dbReference type="GO" id="GO:0016279">
    <property type="term" value="F:protein-lysine N-methyltransferase activity"/>
    <property type="evidence" value="ECO:0007669"/>
    <property type="project" value="TreeGrafter"/>
</dbReference>
<name>A0A2I0AB43_9ASPA</name>
<dbReference type="PANTHER" id="PTHR13271">
    <property type="entry name" value="UNCHARACTERIZED PUTATIVE METHYLTRANSFERASE"/>
    <property type="match status" value="1"/>
</dbReference>
<gene>
    <name evidence="1" type="primary">LSMT-L</name>
    <name evidence="1" type="ORF">AXF42_Ash001754</name>
</gene>
<dbReference type="InterPro" id="IPR050600">
    <property type="entry name" value="SETD3_SETD6_MTase"/>
</dbReference>
<dbReference type="PANTHER" id="PTHR13271:SF55">
    <property type="entry name" value="SET DOMAIN-CONTAINING PROTEIN"/>
    <property type="match status" value="1"/>
</dbReference>
<dbReference type="InterPro" id="IPR046341">
    <property type="entry name" value="SET_dom_sf"/>
</dbReference>
<protein>
    <submittedName>
        <fullName evidence="1">[Fructose-bisphosphate aldolase]-lysine N-methyltransferase, chloroplastic</fullName>
        <ecNumber evidence="1">2.1.1.127</ecNumber>
    </submittedName>
</protein>
<dbReference type="AlphaFoldDB" id="A0A2I0AB43"/>
<keyword evidence="1" id="KW-0808">Transferase</keyword>